<reference evidence="9 10" key="1">
    <citation type="submission" date="2018-06" db="EMBL/GenBank/DDBJ databases">
        <title>Draft Genome Sequence of a Novel Marine Bacterium Related to the Verrucomicrobia.</title>
        <authorList>
            <person name="Vosseberg J."/>
            <person name="Martijn J."/>
            <person name="Ettema T.J.G."/>
        </authorList>
    </citation>
    <scope>NUCLEOTIDE SEQUENCE [LARGE SCALE GENOMIC DNA]</scope>
    <source>
        <strain evidence="9">TARA_B100001123</strain>
    </source>
</reference>
<dbReference type="NCBIfam" id="TIGR00329">
    <property type="entry name" value="gcp_kae1"/>
    <property type="match status" value="1"/>
</dbReference>
<keyword evidence="4" id="KW-0479">Metal-binding</keyword>
<keyword evidence="5" id="KW-0408">Iron</keyword>
<evidence type="ECO:0000256" key="4">
    <source>
        <dbReference type="ARBA" id="ARBA00022723"/>
    </source>
</evidence>
<keyword evidence="2 9" id="KW-0808">Transferase</keyword>
<accession>A0A2Z4AFH8</accession>
<feature type="domain" description="Gcp-like" evidence="8">
    <location>
        <begin position="26"/>
        <end position="317"/>
    </location>
</feature>
<dbReference type="InterPro" id="IPR017861">
    <property type="entry name" value="KAE1/TsaD"/>
</dbReference>
<evidence type="ECO:0000256" key="7">
    <source>
        <dbReference type="ARBA" id="ARBA00048117"/>
    </source>
</evidence>
<dbReference type="PANTHER" id="PTHR11735">
    <property type="entry name" value="TRNA N6-ADENOSINE THREONYLCARBAMOYLTRANSFERASE"/>
    <property type="match status" value="1"/>
</dbReference>
<evidence type="ECO:0000256" key="2">
    <source>
        <dbReference type="ARBA" id="ARBA00022679"/>
    </source>
</evidence>
<dbReference type="InterPro" id="IPR000905">
    <property type="entry name" value="Gcp-like_dom"/>
</dbReference>
<evidence type="ECO:0000313" key="10">
    <source>
        <dbReference type="Proteomes" id="UP000247465"/>
    </source>
</evidence>
<dbReference type="AlphaFoldDB" id="A0A2Z4AFH8"/>
<dbReference type="KEGG" id="mtar:DF168_01480"/>
<dbReference type="InterPro" id="IPR022450">
    <property type="entry name" value="TsaD"/>
</dbReference>
<dbReference type="Gene3D" id="3.30.420.40">
    <property type="match status" value="2"/>
</dbReference>
<dbReference type="InterPro" id="IPR043129">
    <property type="entry name" value="ATPase_NBD"/>
</dbReference>
<dbReference type="PANTHER" id="PTHR11735:SF6">
    <property type="entry name" value="TRNA N6-ADENOSINE THREONYLCARBAMOYLTRANSFERASE, MITOCHONDRIAL"/>
    <property type="match status" value="1"/>
</dbReference>
<evidence type="ECO:0000256" key="5">
    <source>
        <dbReference type="ARBA" id="ARBA00023004"/>
    </source>
</evidence>
<evidence type="ECO:0000256" key="1">
    <source>
        <dbReference type="ARBA" id="ARBA00012156"/>
    </source>
</evidence>
<dbReference type="GO" id="GO:0046872">
    <property type="term" value="F:metal ion binding"/>
    <property type="evidence" value="ECO:0007669"/>
    <property type="project" value="UniProtKB-KW"/>
</dbReference>
<organism evidence="9 10">
    <name type="scientific">Candidatus Moanibacter tarae</name>
    <dbReference type="NCBI Taxonomy" id="2200854"/>
    <lineage>
        <taxon>Bacteria</taxon>
        <taxon>Pseudomonadati</taxon>
        <taxon>Verrucomicrobiota</taxon>
        <taxon>Opitutia</taxon>
        <taxon>Puniceicoccales</taxon>
        <taxon>Puniceicoccales incertae sedis</taxon>
        <taxon>Candidatus Moanibacter</taxon>
    </lineage>
</organism>
<comment type="catalytic activity">
    <reaction evidence="7">
        <text>L-threonylcarbamoyladenylate + adenosine(37) in tRNA = N(6)-L-threonylcarbamoyladenosine(37) in tRNA + AMP + H(+)</text>
        <dbReference type="Rhea" id="RHEA:37059"/>
        <dbReference type="Rhea" id="RHEA-COMP:10162"/>
        <dbReference type="Rhea" id="RHEA-COMP:10163"/>
        <dbReference type="ChEBI" id="CHEBI:15378"/>
        <dbReference type="ChEBI" id="CHEBI:73682"/>
        <dbReference type="ChEBI" id="CHEBI:74411"/>
        <dbReference type="ChEBI" id="CHEBI:74418"/>
        <dbReference type="ChEBI" id="CHEBI:456215"/>
        <dbReference type="EC" id="2.3.1.234"/>
    </reaction>
</comment>
<dbReference type="GO" id="GO:0061711">
    <property type="term" value="F:tRNA N(6)-L-threonylcarbamoyladenine synthase activity"/>
    <property type="evidence" value="ECO:0007669"/>
    <property type="project" value="UniProtKB-EC"/>
</dbReference>
<dbReference type="GO" id="GO:0002949">
    <property type="term" value="P:tRNA threonylcarbamoyladenosine modification"/>
    <property type="evidence" value="ECO:0007669"/>
    <property type="project" value="InterPro"/>
</dbReference>
<proteinExistence type="predicted"/>
<keyword evidence="6 9" id="KW-0012">Acyltransferase</keyword>
<evidence type="ECO:0000259" key="8">
    <source>
        <dbReference type="Pfam" id="PF00814"/>
    </source>
</evidence>
<name>A0A2Z4AFH8_9BACT</name>
<evidence type="ECO:0000313" key="9">
    <source>
        <dbReference type="EMBL" id="AWT60275.1"/>
    </source>
</evidence>
<dbReference type="Pfam" id="PF00814">
    <property type="entry name" value="TsaD"/>
    <property type="match status" value="1"/>
</dbReference>
<evidence type="ECO:0000256" key="6">
    <source>
        <dbReference type="ARBA" id="ARBA00023315"/>
    </source>
</evidence>
<sequence>MILAIESSCDESAVALFEPERGEIREWIHSQIPIHQNHGGVVPDLASREHTRHLPRLLSKVHWRIDKETIEYVAVTCGPGLASCLAMGIALAKCIALEFEVPLVGVNHLRGHAYSPFIGLYQSEPESFASRLSGYLPHLGLIVSGGNTLLFEIDKNLRLQILAQTVDDAAGEALDKGARLLGLGYPGGPLIEETGKPGDNKAFAFPRAFVSSGEPKFSFSGLKTSLRYRMEKVNDDKLDSLLPDLCASYQAAVVEALTIKTKQFLDVGRFRSLGLSGGVANNQQLRDMMEGLASRFGVRFFCAEAHHTGDNASMIAFASRVDETGSVFDPDLELSFNPSLTLDASFDREKN</sequence>
<dbReference type="NCBIfam" id="TIGR03723">
    <property type="entry name" value="T6A_TsaD_YgjD"/>
    <property type="match status" value="1"/>
</dbReference>
<dbReference type="EC" id="2.3.1.234" evidence="1"/>
<gene>
    <name evidence="9" type="primary">tsaD</name>
    <name evidence="9" type="ORF">DF168_01480</name>
</gene>
<evidence type="ECO:0000256" key="3">
    <source>
        <dbReference type="ARBA" id="ARBA00022694"/>
    </source>
</evidence>
<keyword evidence="3" id="KW-0819">tRNA processing</keyword>
<dbReference type="PRINTS" id="PR00789">
    <property type="entry name" value="OSIALOPTASE"/>
</dbReference>
<dbReference type="EMBL" id="CP029803">
    <property type="protein sequence ID" value="AWT60275.1"/>
    <property type="molecule type" value="Genomic_DNA"/>
</dbReference>
<dbReference type="SUPFAM" id="SSF53067">
    <property type="entry name" value="Actin-like ATPase domain"/>
    <property type="match status" value="2"/>
</dbReference>
<protein>
    <recommendedName>
        <fullName evidence="1">N(6)-L-threonylcarbamoyladenine synthase</fullName>
        <ecNumber evidence="1">2.3.1.234</ecNumber>
    </recommendedName>
</protein>
<dbReference type="Proteomes" id="UP000247465">
    <property type="component" value="Chromosome"/>
</dbReference>